<keyword evidence="1 5" id="KW-0489">Methyltransferase</keyword>
<protein>
    <submittedName>
        <fullName evidence="7">Uncharacterized protein TCIL3000_3_2120</fullName>
    </submittedName>
</protein>
<dbReference type="PANTHER" id="PTHR22808">
    <property type="entry name" value="NCL1 YEAST -RELATED NOL1/NOP2/FMU SUN DOMAIN-CONTAINING"/>
    <property type="match status" value="1"/>
</dbReference>
<dbReference type="InterPro" id="IPR001678">
    <property type="entry name" value="MeTrfase_RsmB-F_NOP2_dom"/>
</dbReference>
<gene>
    <name evidence="7" type="ORF">TCIL3000_3_2120</name>
</gene>
<dbReference type="InterPro" id="IPR023267">
    <property type="entry name" value="RCMT"/>
</dbReference>
<evidence type="ECO:0000256" key="4">
    <source>
        <dbReference type="ARBA" id="ARBA00022884"/>
    </source>
</evidence>
<comment type="similarity">
    <text evidence="5">Belongs to the class I-like SAM-binding methyltransferase superfamily. RsmB/NOP family.</text>
</comment>
<feature type="binding site" evidence="5">
    <location>
        <position position="46"/>
    </location>
    <ligand>
        <name>S-adenosyl-L-methionine</name>
        <dbReference type="ChEBI" id="CHEBI:59789"/>
    </ligand>
</feature>
<evidence type="ECO:0000256" key="2">
    <source>
        <dbReference type="ARBA" id="ARBA00022679"/>
    </source>
</evidence>
<keyword evidence="3 5" id="KW-0949">S-adenosyl-L-methionine</keyword>
<accession>G0UK77</accession>
<evidence type="ECO:0000259" key="6">
    <source>
        <dbReference type="PROSITE" id="PS51686"/>
    </source>
</evidence>
<name>G0UK77_TRYCI</name>
<dbReference type="PRINTS" id="PR02008">
    <property type="entry name" value="RCMTFAMILY"/>
</dbReference>
<sequence length="468" mass="51772">MIPVVLLQVAPEHRVLDMCAAPGSKTSQILEALKLSEERGVVVANDLNSSRLDVLLHQTGRIAGAHKHLVVTNYDATRFPLLSNGDKFDRVLCDVMCSGDGTLRKSMDMWPRWNTVHGADLHITQVRVLTRGMMLCKKGGIVVYSTCSLNPVEDEAVVSECLSQAQGSFRLIDPEPLLKDFITVPGQMKWFLLSKDLTQRFATFEEAQAYNNAQEGGGFRYRESMFPSTERLREQNIHFARRVLPHHQDTGGFFFAVMECVSDYPQGEVVESAGSTKQPLNICSATLQNQVRKALNLPESFPLSQIYVRNENAREQKFYLACEAVCELYGKLGSRIVHVGSRVFESRVKYSNDALRFCTQDVGSLLSLLPAECVVEVEPEFVLRLSQSGTLPASSFPSPLPPYPSFLISCRTSLVGPIYIAADAKYPGQIGAKVAEWQQTLVRLTLGLSITDSPGRSDEGDNDCGTEG</sequence>
<feature type="binding site" evidence="5">
    <location>
        <position position="75"/>
    </location>
    <ligand>
        <name>S-adenosyl-L-methionine</name>
        <dbReference type="ChEBI" id="CHEBI:59789"/>
    </ligand>
</feature>
<dbReference type="SUPFAM" id="SSF53335">
    <property type="entry name" value="S-adenosyl-L-methionine-dependent methyltransferases"/>
    <property type="match status" value="1"/>
</dbReference>
<reference evidence="7" key="1">
    <citation type="journal article" date="2012" name="Proc. Natl. Acad. Sci. U.S.A.">
        <title>Antigenic diversity is generated by distinct evolutionary mechanisms in African trypanosome species.</title>
        <authorList>
            <person name="Jackson A.P."/>
            <person name="Berry A."/>
            <person name="Aslett M."/>
            <person name="Allison H.C."/>
            <person name="Burton P."/>
            <person name="Vavrova-Anderson J."/>
            <person name="Brown R."/>
            <person name="Browne H."/>
            <person name="Corton N."/>
            <person name="Hauser H."/>
            <person name="Gamble J."/>
            <person name="Gilderthorp R."/>
            <person name="Marcello L."/>
            <person name="McQuillan J."/>
            <person name="Otto T.D."/>
            <person name="Quail M.A."/>
            <person name="Sanders M.J."/>
            <person name="van Tonder A."/>
            <person name="Ginger M.L."/>
            <person name="Field M.C."/>
            <person name="Barry J.D."/>
            <person name="Hertz-Fowler C."/>
            <person name="Berriman M."/>
        </authorList>
    </citation>
    <scope>NUCLEOTIDE SEQUENCE</scope>
    <source>
        <strain evidence="7">IL3000</strain>
    </source>
</reference>
<dbReference type="GO" id="GO:0001510">
    <property type="term" value="P:RNA methylation"/>
    <property type="evidence" value="ECO:0007669"/>
    <property type="project" value="InterPro"/>
</dbReference>
<evidence type="ECO:0000256" key="3">
    <source>
        <dbReference type="ARBA" id="ARBA00022691"/>
    </source>
</evidence>
<evidence type="ECO:0000313" key="7">
    <source>
        <dbReference type="EMBL" id="CCC89782.1"/>
    </source>
</evidence>
<feature type="binding site" evidence="5">
    <location>
        <begin position="19"/>
        <end position="25"/>
    </location>
    <ligand>
        <name>S-adenosyl-L-methionine</name>
        <dbReference type="ChEBI" id="CHEBI:59789"/>
    </ligand>
</feature>
<dbReference type="AlphaFoldDB" id="G0UK77"/>
<evidence type="ECO:0000256" key="5">
    <source>
        <dbReference type="PROSITE-ProRule" id="PRU01023"/>
    </source>
</evidence>
<dbReference type="InterPro" id="IPR029063">
    <property type="entry name" value="SAM-dependent_MTases_sf"/>
</dbReference>
<feature type="domain" description="SAM-dependent MTase RsmB/NOP-type" evidence="6">
    <location>
        <begin position="1"/>
        <end position="261"/>
    </location>
</feature>
<dbReference type="PANTHER" id="PTHR22808:SF27">
    <property type="entry name" value="SAM-DEPENDENT MTASE RSMB_NOP-TYPE DOMAIN-CONTAINING PROTEIN"/>
    <property type="match status" value="1"/>
</dbReference>
<dbReference type="VEuPathDB" id="TriTrypDB:TcIL3000_3_2120"/>
<dbReference type="GO" id="GO:0003723">
    <property type="term" value="F:RNA binding"/>
    <property type="evidence" value="ECO:0007669"/>
    <property type="project" value="UniProtKB-UniRule"/>
</dbReference>
<feature type="active site" description="Nucleophile" evidence="5">
    <location>
        <position position="147"/>
    </location>
</feature>
<dbReference type="EMBL" id="HE575316">
    <property type="protein sequence ID" value="CCC89782.1"/>
    <property type="molecule type" value="Genomic_DNA"/>
</dbReference>
<dbReference type="Gene3D" id="3.40.50.150">
    <property type="entry name" value="Vaccinia Virus protein VP39"/>
    <property type="match status" value="1"/>
</dbReference>
<keyword evidence="2 5" id="KW-0808">Transferase</keyword>
<evidence type="ECO:0000256" key="1">
    <source>
        <dbReference type="ARBA" id="ARBA00022603"/>
    </source>
</evidence>
<dbReference type="InterPro" id="IPR049560">
    <property type="entry name" value="MeTrfase_RsmB-F_NOP2_cat"/>
</dbReference>
<keyword evidence="4 5" id="KW-0694">RNA-binding</keyword>
<dbReference type="PROSITE" id="PS51686">
    <property type="entry name" value="SAM_MT_RSMB_NOP"/>
    <property type="match status" value="1"/>
</dbReference>
<dbReference type="Pfam" id="PF01189">
    <property type="entry name" value="Methyltr_RsmB-F"/>
    <property type="match status" value="1"/>
</dbReference>
<organism evidence="7">
    <name type="scientific">Trypanosoma congolense (strain IL3000)</name>
    <dbReference type="NCBI Taxonomy" id="1068625"/>
    <lineage>
        <taxon>Eukaryota</taxon>
        <taxon>Discoba</taxon>
        <taxon>Euglenozoa</taxon>
        <taxon>Kinetoplastea</taxon>
        <taxon>Metakinetoplastina</taxon>
        <taxon>Trypanosomatida</taxon>
        <taxon>Trypanosomatidae</taxon>
        <taxon>Trypanosoma</taxon>
        <taxon>Nannomonas</taxon>
    </lineage>
</organism>
<dbReference type="GO" id="GO:0008173">
    <property type="term" value="F:RNA methyltransferase activity"/>
    <property type="evidence" value="ECO:0007669"/>
    <property type="project" value="InterPro"/>
</dbReference>
<feature type="binding site" evidence="5">
    <location>
        <position position="94"/>
    </location>
    <ligand>
        <name>S-adenosyl-L-methionine</name>
        <dbReference type="ChEBI" id="CHEBI:59789"/>
    </ligand>
</feature>
<proteinExistence type="inferred from homology"/>